<dbReference type="PANTHER" id="PTHR11851:SF49">
    <property type="entry name" value="MITOCHONDRIAL-PROCESSING PEPTIDASE SUBUNIT ALPHA"/>
    <property type="match status" value="1"/>
</dbReference>
<proteinExistence type="inferred from homology"/>
<dbReference type="SUPFAM" id="SSF63411">
    <property type="entry name" value="LuxS/MPP-like metallohydrolase"/>
    <property type="match status" value="2"/>
</dbReference>
<keyword evidence="3" id="KW-0378">Hydrolase</keyword>
<evidence type="ECO:0000259" key="6">
    <source>
        <dbReference type="Pfam" id="PF05193"/>
    </source>
</evidence>
<comment type="cofactor">
    <cofactor evidence="1">
        <name>Zn(2+)</name>
        <dbReference type="ChEBI" id="CHEBI:29105"/>
    </cofactor>
</comment>
<dbReference type="GO" id="GO:0046872">
    <property type="term" value="F:metal ion binding"/>
    <property type="evidence" value="ECO:0007669"/>
    <property type="project" value="InterPro"/>
</dbReference>
<keyword evidence="3" id="KW-0645">Protease</keyword>
<dbReference type="Proteomes" id="UP000029995">
    <property type="component" value="Unassembled WGS sequence"/>
</dbReference>
<dbReference type="RefSeq" id="WP_034833353.1">
    <property type="nucleotide sequence ID" value="NZ_JANX01000051.1"/>
</dbReference>
<dbReference type="InterPro" id="IPR007863">
    <property type="entry name" value="Peptidase_M16_C"/>
</dbReference>
<dbReference type="Pfam" id="PF00675">
    <property type="entry name" value="Peptidase_M16"/>
    <property type="match status" value="1"/>
</dbReference>
<feature type="domain" description="Peptidase M16 N-terminal" evidence="5">
    <location>
        <begin position="13"/>
        <end position="160"/>
    </location>
</feature>
<feature type="domain" description="Peptidase M16 C-terminal" evidence="6">
    <location>
        <begin position="167"/>
        <end position="337"/>
    </location>
</feature>
<dbReference type="AlphaFoldDB" id="A0A0A0DAJ5"/>
<protein>
    <submittedName>
        <fullName evidence="7">Peptidase M16</fullName>
    </submittedName>
</protein>
<evidence type="ECO:0000256" key="3">
    <source>
        <dbReference type="ARBA" id="ARBA00023049"/>
    </source>
</evidence>
<dbReference type="InterPro" id="IPR050361">
    <property type="entry name" value="MPP/UQCRC_Complex"/>
</dbReference>
<dbReference type="GO" id="GO:0006508">
    <property type="term" value="P:proteolysis"/>
    <property type="evidence" value="ECO:0007669"/>
    <property type="project" value="InterPro"/>
</dbReference>
<dbReference type="Gene3D" id="3.30.830.10">
    <property type="entry name" value="Metalloenzyme, LuxS/M16 peptidase-like"/>
    <property type="match status" value="2"/>
</dbReference>
<organism evidence="7 8">
    <name type="scientific">Inquilinus limosus MP06</name>
    <dbReference type="NCBI Taxonomy" id="1398085"/>
    <lineage>
        <taxon>Bacteria</taxon>
        <taxon>Pseudomonadati</taxon>
        <taxon>Pseudomonadota</taxon>
        <taxon>Alphaproteobacteria</taxon>
        <taxon>Rhodospirillales</taxon>
        <taxon>Rhodospirillaceae</taxon>
        <taxon>Inquilinus</taxon>
    </lineage>
</organism>
<evidence type="ECO:0000256" key="1">
    <source>
        <dbReference type="ARBA" id="ARBA00001947"/>
    </source>
</evidence>
<dbReference type="PANTHER" id="PTHR11851">
    <property type="entry name" value="METALLOPROTEASE"/>
    <property type="match status" value="1"/>
</dbReference>
<dbReference type="FunFam" id="3.30.830.10:FF:000008">
    <property type="entry name" value="Mitochondrial-processing peptidase subunit beta"/>
    <property type="match status" value="1"/>
</dbReference>
<evidence type="ECO:0000313" key="8">
    <source>
        <dbReference type="Proteomes" id="UP000029995"/>
    </source>
</evidence>
<dbReference type="PROSITE" id="PS00143">
    <property type="entry name" value="INSULINASE"/>
    <property type="match status" value="1"/>
</dbReference>
<dbReference type="InterPro" id="IPR001431">
    <property type="entry name" value="Pept_M16_Zn_BS"/>
</dbReference>
<dbReference type="EMBL" id="JANX01000051">
    <property type="protein sequence ID" value="KGM35060.1"/>
    <property type="molecule type" value="Genomic_DNA"/>
</dbReference>
<gene>
    <name evidence="7" type="ORF">P409_06700</name>
</gene>
<sequence length="418" mass="45190">MPTRESTLSNGLRVVTDPIETVESACVGLWVGAGTRHETAEVNGVAHLLEHMAFKGTRRRSAQDIAQEIEAVGGHLNAYTSRENTAYYARILKEDAPLALDILGDILQNSVFDETELGRERAVVLQEIGQAIDTPDDIIFDQFQEAAYPDQPIGWPVLGTADIVGSLPREAIAGYIGRNYGADTMVLVASGNIDHDRLTEQAERLFTGLPTKAEARTAPAAYQGGEHREERDLEQLHLVLGFPGLSYDDPDFYAGSVLSTLLGGGMSSRLFQEIREKRGLVYSIYSFTSAYQDGGLFGIYAGTGESEARELVPVLCGEIGRVIGDAAEDETARARAQIKAGLLMSLESTMARAEQLGQQMLIFGRPVPPEEVVAKIDAVDAAAVRRVAERVFRTAPTLAALGPVGQLEGYDAIRARIG</sequence>
<evidence type="ECO:0000313" key="7">
    <source>
        <dbReference type="EMBL" id="KGM35060.1"/>
    </source>
</evidence>
<dbReference type="Pfam" id="PF05193">
    <property type="entry name" value="Peptidase_M16_C"/>
    <property type="match status" value="1"/>
</dbReference>
<dbReference type="InterPro" id="IPR011249">
    <property type="entry name" value="Metalloenz_LuxS/M16"/>
</dbReference>
<dbReference type="GO" id="GO:0004222">
    <property type="term" value="F:metalloendopeptidase activity"/>
    <property type="evidence" value="ECO:0007669"/>
    <property type="project" value="InterPro"/>
</dbReference>
<comment type="similarity">
    <text evidence="2 4">Belongs to the peptidase M16 family.</text>
</comment>
<reference evidence="7 8" key="1">
    <citation type="submission" date="2014-01" db="EMBL/GenBank/DDBJ databases">
        <title>Genome sequence determination for a cystic fibrosis isolate, Inquilinus limosus.</title>
        <authorList>
            <person name="Pino M."/>
            <person name="Di Conza J."/>
            <person name="Gutkind G."/>
        </authorList>
    </citation>
    <scope>NUCLEOTIDE SEQUENCE [LARGE SCALE GENOMIC DNA]</scope>
    <source>
        <strain evidence="7 8">MP06</strain>
    </source>
</reference>
<keyword evidence="3" id="KW-0482">Metalloprotease</keyword>
<accession>A0A0A0DAJ5</accession>
<evidence type="ECO:0000256" key="2">
    <source>
        <dbReference type="ARBA" id="ARBA00007261"/>
    </source>
</evidence>
<name>A0A0A0DAJ5_9PROT</name>
<evidence type="ECO:0000256" key="4">
    <source>
        <dbReference type="RuleBase" id="RU004447"/>
    </source>
</evidence>
<comment type="caution">
    <text evidence="7">The sequence shown here is derived from an EMBL/GenBank/DDBJ whole genome shotgun (WGS) entry which is preliminary data.</text>
</comment>
<evidence type="ECO:0000259" key="5">
    <source>
        <dbReference type="Pfam" id="PF00675"/>
    </source>
</evidence>
<dbReference type="InterPro" id="IPR011765">
    <property type="entry name" value="Pept_M16_N"/>
</dbReference>